<dbReference type="GO" id="GO:0008270">
    <property type="term" value="F:zinc ion binding"/>
    <property type="evidence" value="ECO:0007669"/>
    <property type="project" value="InterPro"/>
</dbReference>
<evidence type="ECO:0000256" key="2">
    <source>
        <dbReference type="ARBA" id="ARBA00022723"/>
    </source>
</evidence>
<evidence type="ECO:0000256" key="4">
    <source>
        <dbReference type="ARBA" id="ARBA00022857"/>
    </source>
</evidence>
<dbReference type="FunFam" id="3.90.180.10:FF:000126">
    <property type="entry name" value="Uncharacterized protein"/>
    <property type="match status" value="1"/>
</dbReference>
<dbReference type="RefSeq" id="XP_011097458.1">
    <property type="nucleotide sequence ID" value="XM_011099156.2"/>
</dbReference>
<dbReference type="InterPro" id="IPR020843">
    <property type="entry name" value="ER"/>
</dbReference>
<evidence type="ECO:0000256" key="3">
    <source>
        <dbReference type="ARBA" id="ARBA00022833"/>
    </source>
</evidence>
<evidence type="ECO:0000259" key="7">
    <source>
        <dbReference type="SMART" id="SM00829"/>
    </source>
</evidence>
<dbReference type="EC" id="1.1.1.195" evidence="8"/>
<dbReference type="Pfam" id="PF08240">
    <property type="entry name" value="ADH_N"/>
    <property type="match status" value="1"/>
</dbReference>
<dbReference type="KEGG" id="sind:105176374"/>
<dbReference type="PROSITE" id="PS00059">
    <property type="entry name" value="ADH_ZINC"/>
    <property type="match status" value="1"/>
</dbReference>
<dbReference type="InterPro" id="IPR013154">
    <property type="entry name" value="ADH-like_N"/>
</dbReference>
<keyword evidence="9" id="KW-1185">Reference proteome</keyword>
<dbReference type="SMART" id="SM00829">
    <property type="entry name" value="PKS_ER"/>
    <property type="match status" value="1"/>
</dbReference>
<dbReference type="Pfam" id="PF00107">
    <property type="entry name" value="ADH_zinc_N"/>
    <property type="match status" value="1"/>
</dbReference>
<evidence type="ECO:0000313" key="8">
    <source>
        <dbReference type="EMBL" id="ANA09058.1"/>
    </source>
</evidence>
<dbReference type="OrthoDB" id="1879366at2759"/>
<dbReference type="SUPFAM" id="SSF50129">
    <property type="entry name" value="GroES-like"/>
    <property type="match status" value="1"/>
</dbReference>
<sequence>MAKSPEQEHPVNSFGWAAKDPSGLLSPFRFSRRATGDEDVQFKVLFCGICHSDLHSIKNEWGFSQYPLVPGHEIVGVVTEVGSKVRNFKVGDRVGVGCMVGSCRSCENCANDLENYCPNIMLTYNSIYYDGTTTYGGYSDIMVANEHFVVHIPDNLPLDAAAPLLCAGITTYSPLKYFGFDKPGMHVGVVGLGGLGHVAVKFAKAFGVKVTVISTSPDKKEEALTQFGADSFLISKDPDQMQAAMGTMDGILDTVSAVHPLVPLIGLLKTNGKLIMLGAPDRPLELPVFPLLAGRKIIAGSGIGGMKETQEMIDFAAKHNITADIEVISADYLNTAMERLAKADVKYRFVIDIGNTLRAS</sequence>
<evidence type="ECO:0000256" key="6">
    <source>
        <dbReference type="RuleBase" id="RU361277"/>
    </source>
</evidence>
<dbReference type="GO" id="GO:0045551">
    <property type="term" value="F:cinnamyl-alcohol dehydrogenase activity"/>
    <property type="evidence" value="ECO:0007669"/>
    <property type="project" value="UniProtKB-EC"/>
</dbReference>
<organism evidence="8">
    <name type="scientific">Sesamum indicum</name>
    <name type="common">Oriental sesame</name>
    <name type="synonym">Sesamum orientale</name>
    <dbReference type="NCBI Taxonomy" id="4182"/>
    <lineage>
        <taxon>Eukaryota</taxon>
        <taxon>Viridiplantae</taxon>
        <taxon>Streptophyta</taxon>
        <taxon>Embryophyta</taxon>
        <taxon>Tracheophyta</taxon>
        <taxon>Spermatophyta</taxon>
        <taxon>Magnoliopsida</taxon>
        <taxon>eudicotyledons</taxon>
        <taxon>Gunneridae</taxon>
        <taxon>Pentapetalae</taxon>
        <taxon>asterids</taxon>
        <taxon>lamiids</taxon>
        <taxon>Lamiales</taxon>
        <taxon>Pedaliaceae</taxon>
        <taxon>Sesamum</taxon>
    </lineage>
</organism>
<accession>A0A166HMS0</accession>
<reference evidence="8" key="1">
    <citation type="submission" date="2015-11" db="EMBL/GenBank/DDBJ databases">
        <title>Molecular cloning of cinnamyl alcohol dehydrogenase (CAD) genes from Sesamum indicum.</title>
        <authorList>
            <person name="Lee K.-R."/>
            <person name="Kim H.U."/>
            <person name="Roh K.H."/>
            <person name="Kang H.-C."/>
            <person name="Kim J.-B."/>
        </authorList>
    </citation>
    <scope>NUCLEOTIDE SEQUENCE</scope>
    <source>
        <strain evidence="8">SiCAD1</strain>
    </source>
</reference>
<dbReference type="CDD" id="cd05283">
    <property type="entry name" value="CAD1"/>
    <property type="match status" value="1"/>
</dbReference>
<dbReference type="Proteomes" id="UP000504604">
    <property type="component" value="Linkage group LG13"/>
</dbReference>
<dbReference type="GeneID" id="105176374"/>
<dbReference type="Gene3D" id="3.90.180.10">
    <property type="entry name" value="Medium-chain alcohol dehydrogenases, catalytic domain"/>
    <property type="match status" value="1"/>
</dbReference>
<keyword evidence="3 6" id="KW-0862">Zinc</keyword>
<dbReference type="InterPro" id="IPR002328">
    <property type="entry name" value="ADH_Zn_CS"/>
</dbReference>
<feature type="domain" description="Enoyl reductase (ER)" evidence="7">
    <location>
        <begin position="23"/>
        <end position="351"/>
    </location>
</feature>
<evidence type="ECO:0000313" key="10">
    <source>
        <dbReference type="RefSeq" id="XP_011097458.1"/>
    </source>
</evidence>
<evidence type="ECO:0000256" key="1">
    <source>
        <dbReference type="ARBA" id="ARBA00001947"/>
    </source>
</evidence>
<keyword evidence="4" id="KW-0521">NADP</keyword>
<dbReference type="InterPro" id="IPR013149">
    <property type="entry name" value="ADH-like_C"/>
</dbReference>
<reference evidence="10" key="2">
    <citation type="submission" date="2025-04" db="UniProtKB">
        <authorList>
            <consortium name="RefSeq"/>
        </authorList>
    </citation>
    <scope>IDENTIFICATION</scope>
</reference>
<dbReference type="EMBL" id="KU061285">
    <property type="protein sequence ID" value="ANA09058.1"/>
    <property type="molecule type" value="mRNA"/>
</dbReference>
<comment type="cofactor">
    <cofactor evidence="1 6">
        <name>Zn(2+)</name>
        <dbReference type="ChEBI" id="CHEBI:29105"/>
    </cofactor>
</comment>
<dbReference type="InterPro" id="IPR011032">
    <property type="entry name" value="GroES-like_sf"/>
</dbReference>
<proteinExistence type="evidence at transcript level"/>
<dbReference type="InterPro" id="IPR047109">
    <property type="entry name" value="CAD-like"/>
</dbReference>
<dbReference type="SUPFAM" id="SSF51735">
    <property type="entry name" value="NAD(P)-binding Rossmann-fold domains"/>
    <property type="match status" value="1"/>
</dbReference>
<dbReference type="FunFam" id="3.40.50.720:FF:000022">
    <property type="entry name" value="Cinnamyl alcohol dehydrogenase"/>
    <property type="match status" value="1"/>
</dbReference>
<dbReference type="AlphaFoldDB" id="A0A166HMS0"/>
<protein>
    <submittedName>
        <fullName evidence="8">Cinnamyl-alcohol dehydrogenase</fullName>
        <ecNumber evidence="8">1.1.1.195</ecNumber>
    </submittedName>
    <submittedName>
        <fullName evidence="10">Probable mannitol dehydrogenase</fullName>
    </submittedName>
</protein>
<keyword evidence="5 8" id="KW-0560">Oxidoreductase</keyword>
<evidence type="ECO:0000313" key="9">
    <source>
        <dbReference type="Proteomes" id="UP000504604"/>
    </source>
</evidence>
<comment type="similarity">
    <text evidence="6">Belongs to the zinc-containing alcohol dehydrogenase family.</text>
</comment>
<dbReference type="Gene3D" id="3.40.50.720">
    <property type="entry name" value="NAD(P)-binding Rossmann-like Domain"/>
    <property type="match status" value="1"/>
</dbReference>
<gene>
    <name evidence="10" type="primary">LOC105176374</name>
</gene>
<dbReference type="PANTHER" id="PTHR42683">
    <property type="entry name" value="ALDEHYDE REDUCTASE"/>
    <property type="match status" value="1"/>
</dbReference>
<name>A0A166HMS0_SESIN</name>
<dbReference type="InterPro" id="IPR036291">
    <property type="entry name" value="NAD(P)-bd_dom_sf"/>
</dbReference>
<dbReference type="FunFam" id="3.90.180.10:FF:000100">
    <property type="entry name" value="Putative cinnamyl alcohol dehydrogenase 6"/>
    <property type="match status" value="1"/>
</dbReference>
<keyword evidence="2 6" id="KW-0479">Metal-binding</keyword>
<evidence type="ECO:0000256" key="5">
    <source>
        <dbReference type="ARBA" id="ARBA00023002"/>
    </source>
</evidence>